<dbReference type="Gene3D" id="3.30.559.70">
    <property type="entry name" value="Choline/Carnitine o-acyltransferase, domain 2"/>
    <property type="match status" value="1"/>
</dbReference>
<evidence type="ECO:0000256" key="4">
    <source>
        <dbReference type="ARBA" id="ARBA00022679"/>
    </source>
</evidence>
<dbReference type="SMART" id="SM00829">
    <property type="entry name" value="PKS_ER"/>
    <property type="match status" value="1"/>
</dbReference>
<feature type="region of interest" description="N-terminal hotdog fold" evidence="9">
    <location>
        <begin position="943"/>
        <end position="1076"/>
    </location>
</feature>
<dbReference type="InterPro" id="IPR032821">
    <property type="entry name" value="PKS_assoc"/>
</dbReference>
<dbReference type="InterPro" id="IPR014030">
    <property type="entry name" value="Ketoacyl_synth_N"/>
</dbReference>
<evidence type="ECO:0000256" key="3">
    <source>
        <dbReference type="ARBA" id="ARBA00022553"/>
    </source>
</evidence>
<feature type="active site" description="Proton donor; for dehydratase activity" evidence="9">
    <location>
        <position position="1170"/>
    </location>
</feature>
<accession>A0ABQ6W1T5</accession>
<keyword evidence="7" id="KW-0511">Multifunctional enzyme</keyword>
<dbReference type="InterPro" id="IPR036736">
    <property type="entry name" value="ACP-like_sf"/>
</dbReference>
<dbReference type="InterPro" id="IPR029063">
    <property type="entry name" value="SAM-dependent_MTases_sf"/>
</dbReference>
<dbReference type="InterPro" id="IPR020807">
    <property type="entry name" value="PKS_DH"/>
</dbReference>
<dbReference type="InterPro" id="IPR009081">
    <property type="entry name" value="PP-bd_ACP"/>
</dbReference>
<dbReference type="Gene3D" id="3.40.47.10">
    <property type="match status" value="1"/>
</dbReference>
<dbReference type="InterPro" id="IPR057326">
    <property type="entry name" value="KR_dom"/>
</dbReference>
<dbReference type="Pfam" id="PF08659">
    <property type="entry name" value="KR"/>
    <property type="match status" value="1"/>
</dbReference>
<dbReference type="EMBL" id="ML735894">
    <property type="protein sequence ID" value="KAE8411082.1"/>
    <property type="molecule type" value="Genomic_DNA"/>
</dbReference>
<dbReference type="Gene3D" id="3.90.180.10">
    <property type="entry name" value="Medium-chain alcohol dehydrogenases, catalytic domain"/>
    <property type="match status" value="1"/>
</dbReference>
<evidence type="ECO:0000256" key="6">
    <source>
        <dbReference type="ARBA" id="ARBA00023002"/>
    </source>
</evidence>
<dbReference type="Pfam" id="PF00109">
    <property type="entry name" value="ketoacyl-synt"/>
    <property type="match status" value="1"/>
</dbReference>
<dbReference type="InterPro" id="IPR042104">
    <property type="entry name" value="PKS_dehydratase_sf"/>
</dbReference>
<evidence type="ECO:0000256" key="2">
    <source>
        <dbReference type="ARBA" id="ARBA00022450"/>
    </source>
</evidence>
<dbReference type="Pfam" id="PF13602">
    <property type="entry name" value="ADH_zinc_N_2"/>
    <property type="match status" value="1"/>
</dbReference>
<dbReference type="InterPro" id="IPR039551">
    <property type="entry name" value="Cho/carn_acyl_trans"/>
</dbReference>
<evidence type="ECO:0000313" key="13">
    <source>
        <dbReference type="EMBL" id="KAE8411082.1"/>
    </source>
</evidence>
<dbReference type="InterPro" id="IPR001227">
    <property type="entry name" value="Ac_transferase_dom_sf"/>
</dbReference>
<dbReference type="SUPFAM" id="SSF53335">
    <property type="entry name" value="S-adenosyl-L-methionine-dependent methyltransferases"/>
    <property type="match status" value="1"/>
</dbReference>
<dbReference type="InterPro" id="IPR016035">
    <property type="entry name" value="Acyl_Trfase/lysoPLipase"/>
</dbReference>
<evidence type="ECO:0000313" key="14">
    <source>
        <dbReference type="Proteomes" id="UP000325395"/>
    </source>
</evidence>
<dbReference type="Pfam" id="PF02801">
    <property type="entry name" value="Ketoacyl-synt_C"/>
    <property type="match status" value="1"/>
</dbReference>
<dbReference type="Pfam" id="PF21089">
    <property type="entry name" value="PKS_DH_N"/>
    <property type="match status" value="1"/>
</dbReference>
<dbReference type="Proteomes" id="UP000325395">
    <property type="component" value="Unassembled WGS sequence"/>
</dbReference>
<dbReference type="InterPro" id="IPR023213">
    <property type="entry name" value="CAT-like_dom_sf"/>
</dbReference>
<dbReference type="Pfam" id="PF14765">
    <property type="entry name" value="PS-DH"/>
    <property type="match status" value="1"/>
</dbReference>
<dbReference type="PANTHER" id="PTHR43775">
    <property type="entry name" value="FATTY ACID SYNTHASE"/>
    <property type="match status" value="1"/>
</dbReference>
<dbReference type="InterPro" id="IPR000542">
    <property type="entry name" value="Carn_acyl_trans"/>
</dbReference>
<dbReference type="Gene3D" id="3.40.50.150">
    <property type="entry name" value="Vaccinia Virus protein VP39"/>
    <property type="match status" value="1"/>
</dbReference>
<dbReference type="SMART" id="SM00827">
    <property type="entry name" value="PKS_AT"/>
    <property type="match status" value="1"/>
</dbReference>
<dbReference type="Gene3D" id="1.10.1200.10">
    <property type="entry name" value="ACP-like"/>
    <property type="match status" value="1"/>
</dbReference>
<dbReference type="InterPro" id="IPR020806">
    <property type="entry name" value="PKS_PP-bd"/>
</dbReference>
<dbReference type="InterPro" id="IPR049551">
    <property type="entry name" value="PKS_DH_C"/>
</dbReference>
<dbReference type="InterPro" id="IPR014043">
    <property type="entry name" value="Acyl_transferase_dom"/>
</dbReference>
<dbReference type="InterPro" id="IPR020841">
    <property type="entry name" value="PKS_Beta-ketoAc_synthase_dom"/>
</dbReference>
<keyword evidence="4" id="KW-0808">Transferase</keyword>
<keyword evidence="3" id="KW-0597">Phosphoprotein</keyword>
<dbReference type="CDD" id="cd02440">
    <property type="entry name" value="AdoMet_MTases"/>
    <property type="match status" value="1"/>
</dbReference>
<protein>
    <submittedName>
        <fullName evidence="13">Choline/Carnitine o-acyltransferase-domain-containing protein</fullName>
    </submittedName>
</protein>
<feature type="domain" description="PKS/mFAS DH" evidence="12">
    <location>
        <begin position="943"/>
        <end position="1249"/>
    </location>
</feature>
<dbReference type="InterPro" id="IPR014031">
    <property type="entry name" value="Ketoacyl_synth_C"/>
</dbReference>
<dbReference type="Pfam" id="PF00755">
    <property type="entry name" value="Carn_acyltransf"/>
    <property type="match status" value="1"/>
</dbReference>
<evidence type="ECO:0000259" key="12">
    <source>
        <dbReference type="PROSITE" id="PS52019"/>
    </source>
</evidence>
<feature type="domain" description="Carrier" evidence="10">
    <location>
        <begin position="2448"/>
        <end position="2529"/>
    </location>
</feature>
<dbReference type="Pfam" id="PF23114">
    <property type="entry name" value="NAD-bd_HRPKS_sdrA"/>
    <property type="match status" value="1"/>
</dbReference>
<dbReference type="SMART" id="SM00823">
    <property type="entry name" value="PKS_PP"/>
    <property type="match status" value="1"/>
</dbReference>
<dbReference type="InterPro" id="IPR056501">
    <property type="entry name" value="NAD-bd_HRPKS_sdrA"/>
</dbReference>
<dbReference type="InterPro" id="IPR036291">
    <property type="entry name" value="NAD(P)-bd_dom_sf"/>
</dbReference>
<dbReference type="CDD" id="cd00833">
    <property type="entry name" value="PKS"/>
    <property type="match status" value="1"/>
</dbReference>
<dbReference type="Gene3D" id="3.40.50.720">
    <property type="entry name" value="NAD(P)-binding Rossmann-like Domain"/>
    <property type="match status" value="2"/>
</dbReference>
<dbReference type="CDD" id="cd05195">
    <property type="entry name" value="enoyl_red"/>
    <property type="match status" value="1"/>
</dbReference>
<dbReference type="SUPFAM" id="SSF52777">
    <property type="entry name" value="CoA-dependent acyltransferases"/>
    <property type="match status" value="2"/>
</dbReference>
<dbReference type="SMART" id="SM00826">
    <property type="entry name" value="PKS_DH"/>
    <property type="match status" value="1"/>
</dbReference>
<evidence type="ECO:0000256" key="7">
    <source>
        <dbReference type="ARBA" id="ARBA00023268"/>
    </source>
</evidence>
<dbReference type="PROSITE" id="PS50075">
    <property type="entry name" value="CARRIER"/>
    <property type="match status" value="1"/>
</dbReference>
<dbReference type="Gene3D" id="3.30.70.3290">
    <property type="match status" value="1"/>
</dbReference>
<dbReference type="SMART" id="SM00822">
    <property type="entry name" value="PKS_KR"/>
    <property type="match status" value="1"/>
</dbReference>
<dbReference type="InterPro" id="IPR050091">
    <property type="entry name" value="PKS_NRPS_Biosynth_Enz"/>
</dbReference>
<dbReference type="CDD" id="cd05274">
    <property type="entry name" value="KR_FAS_SDR_x"/>
    <property type="match status" value="1"/>
</dbReference>
<dbReference type="PROSITE" id="PS52004">
    <property type="entry name" value="KS3_2"/>
    <property type="match status" value="1"/>
</dbReference>
<dbReference type="Pfam" id="PF00698">
    <property type="entry name" value="Acyl_transf_1"/>
    <property type="match status" value="1"/>
</dbReference>
<dbReference type="Pfam" id="PF16197">
    <property type="entry name" value="KAsynt_C_assoc"/>
    <property type="match status" value="1"/>
</dbReference>
<evidence type="ECO:0000256" key="8">
    <source>
        <dbReference type="ARBA" id="ARBA00023315"/>
    </source>
</evidence>
<evidence type="ECO:0000259" key="10">
    <source>
        <dbReference type="PROSITE" id="PS50075"/>
    </source>
</evidence>
<dbReference type="InterPro" id="IPR006162">
    <property type="entry name" value="Ppantetheine_attach_site"/>
</dbReference>
<keyword evidence="6" id="KW-0560">Oxidoreductase</keyword>
<dbReference type="InterPro" id="IPR042231">
    <property type="entry name" value="Cho/carn_acyl_trans_2"/>
</dbReference>
<name>A0ABQ6W1T5_9EURO</name>
<dbReference type="InterPro" id="IPR016039">
    <property type="entry name" value="Thiolase-like"/>
</dbReference>
<evidence type="ECO:0000256" key="5">
    <source>
        <dbReference type="ARBA" id="ARBA00022857"/>
    </source>
</evidence>
<dbReference type="InterPro" id="IPR049552">
    <property type="entry name" value="PKS_DH_N"/>
</dbReference>
<dbReference type="Gene3D" id="3.40.366.10">
    <property type="entry name" value="Malonyl-Coenzyme A Acyl Carrier Protein, domain 2"/>
    <property type="match status" value="1"/>
</dbReference>
<dbReference type="Gene3D" id="3.10.129.110">
    <property type="entry name" value="Polyketide synthase dehydratase"/>
    <property type="match status" value="1"/>
</dbReference>
<gene>
    <name evidence="13" type="ORF">BDV36DRAFT_302181</name>
</gene>
<dbReference type="SUPFAM" id="SSF55048">
    <property type="entry name" value="Probable ACP-binding domain of malonyl-CoA ACP transacylase"/>
    <property type="match status" value="1"/>
</dbReference>
<keyword evidence="8" id="KW-0012">Acyltransferase</keyword>
<proteinExistence type="inferred from homology"/>
<dbReference type="SUPFAM" id="SSF51735">
    <property type="entry name" value="NAD(P)-binding Rossmann-fold domains"/>
    <property type="match status" value="2"/>
</dbReference>
<feature type="active site" description="Proton acceptor; for dehydratase activity" evidence="9">
    <location>
        <position position="975"/>
    </location>
</feature>
<dbReference type="InterPro" id="IPR011032">
    <property type="entry name" value="GroES-like_sf"/>
</dbReference>
<dbReference type="InterPro" id="IPR013154">
    <property type="entry name" value="ADH-like_N"/>
</dbReference>
<dbReference type="Pfam" id="PF08242">
    <property type="entry name" value="Methyltransf_12"/>
    <property type="match status" value="1"/>
</dbReference>
<dbReference type="SUPFAM" id="SSF50129">
    <property type="entry name" value="GroES-like"/>
    <property type="match status" value="1"/>
</dbReference>
<sequence length="3086" mass="342507">MSPSTPIAIIGMSCRFPGGANNPEQLWHMLSGGRNAWSDVPSDRYNWEAFYNENREASGAHNHRGGHFLDQDISEFDAAFFGIHPVEANAMDPQQRVQLETVFEALENAGIPWSKVRGTNTSVYVSVFSHDYERMLFKDPDHMSLYHLTGNGQAMLSNRISYIFDLKGASLTLDTGCSGGLVALHQACQSLRTGEAEMAIAGGVNLILSPDGMIPMSMLGVFSNEGKCFTFDQRRSGYGRGEGAATILLKPLDAAVRDNDPIRAVIHSTVLNQDGKTQGITSPCIEAQKRLICAAYEQAGLDPQDTGYVECHGTGTTVGDPIETQGIGCTIGKSRERGIGKPVWIGSVKPNIGHLESASGLAGVIKAVLVLEKGYIPPNTNYQFPNNDIQLKEWNLKIPLDLERWPTGDIRQVSVNSFGYGGTNAHAILTRNPPGVQHGTLTEVPDSLLSSSEKDPKVSVSQHQLFVLSAQTESSLHNAMRNLKEWITSGNPAQSSFIDLAYTLCCRRSLFAWRFSAVASTYDELLPLLSNTAGCRRSVPKLPIIFVFSGQGAQWAQMGLGLLESQPRFRESISRSSEILRDLGADWSVEDELRRPQQQSHINSSEVGQPVSTALQIALVDMLAEWNISPQSVVGHSSGEIAAAYAAKLLTHEDALVVSYHRGFLSASAKHRCRTKGSMLAVGIGEAGATNYIAQVKESEKRLCIACINSPVSTTVSGDESAILELQKLLEHDGIVNRILKVDTAYHSHHMALVADEYATQLGSLRTESDSGSQLTIKFFSSVTGRLKTSNFDAAYWVENLVSPVRFLDALREAYGGLITTTAHTQGSAYPIIEIGPHSVLKSPVTQTISDLTNGQSNASSICYLPTVQRGVPADLTALELMGHLFQMGYPINLDQVDTRSLPHRVTPRVAYDLPPYPWDHSQKYWHESRLSREYRLRERGCHTLLGTRCITNNTFEPTWRNLINVESTPWTRDHSVMGDIIFPATGYMVMAMEAMRQISSDSPITEFHMRDVSLPEALIIPNGPEFVEIQLSLRQWWNGASSSTSWKEFRIFSSSSKGEWVENCRGLVSIQKDQSCDEVELDREEILAKAAQKKTFDDAITNSHNSLNIQEMYANFTAHGLSYSDSFQGVTKMEKADTHTIGTVKQQSPSLSMPKGYEELHTIHPATFDACLQCALPLILSDCSLMPISFDEIIVASDIAVDQDLTVLSTMDQGHRMSVINQSVTQRGNPVLSIRGMKTTKLPNTSEEKEDDAIVYTMGWKPDIDHMDRSAIHTFCEVPLSTEQVALTQQRFDLLESTTAYFIDEGLRILGDQDNRIHMDKHHLELFHWMQRYQLASQAKDSNKSEVAKDTETLLERTKESGVEGEMLCRIGRSLVPILSGEMPALSVMLENDLLYRVYNDASSQRCYVHMCNCLQLLMHKNPNMRIIELGAGTGGATNVALETLAQDNVPLFDSYDFTDISSGFFEKAEQTFGNKQGRLRFKKLNIEEDPVHQGFEEASYDLVIAANVLHATSDMRNTMMNTRRLLKPGGRLLLLEITQPSSWGTMVFGTLPGWWKGVDDGRINSPLLSIEQWEKLLGSCSFSGLEVSIKDFPDECHRSTFMMSKAVTQDKTTSVGSTAIIQLNRAKDADLCLVRNITRTFHQEAIICTQETFPIQEVHPEITYIVMDDGDRPFLENPTAECFKEVVRLISGSQKLLWVSYGHRDPGEVKPERGLITGFARSARSENPGLVLVTLDVQKRGPGLEEQTAAMIRDVVYSSFSISDTRSHREIEYVEHTGLLHIPRLLKDMAVSKRIGDSSSSTVPESMPFHDDGHYWRLVVGKPGLLNTLHFVEDMEPKSPIADDEIEIEVRALGVNFRDIMVAMGQMRTDSTMAGDRSGVVTKTGLGPNLGFRVGDRVCAWQGLEYKSRSRVKAVSARRIPDNMSFHVAASIPVIFMTAYYCLIEVARLQPGQSILIHSASGGVGQAAIKIAQKIGARIFATVGSSKKKQLLIDTYGIPESQIFSSSRHTFRPGVLRLTDGKGVDIVLNSLAGEFLHASLACTSAFGTFIEIGKTDIYRKNRIDMSNFDGNVSFVSVDLLAIFNLRPKIAAAMMEEVMKMFESGQLTPVEPILVKPITEIEDAFRLVQARKHMGKVILDCSPGLMVKAVRAIPVGLEFPRNASYVISGGTGGLGIEICRWMASRGAKSLILLSRRGRRADGIHKLEEELVSLGSRLTVYPCNVSDKKELHDIVTMCQEQLSPVRGIIHGAMVLQDRMLEKMTLDDMETVFSPKVDGTRALIDAFSQSHIDFFVMLSSCAGVVGNHGQANYAAASTFQDTIAYHHFPHIRTIASMDLGMITGAGYVDGRPEVARVLKSQGYVPVRLDNFLTLLECVMNPVSSATFPRQAIIGIRPGSSGESGLSGHDSPSVFSDPKFRYLQSMTPNVQKERAQYMMKRKETLSHAATDDGKVQQIIAEDTAKKIALLTLTDREHMELSKPLADLGLDSLIMVELRNWINQTFGCRIKVSEIMKSNSLMDLAGSVHQQSKAGKALPASSINPDPKAEQEAIPALPLPTLTKTIERYLKSVRPLASDNEMETTTRCARAFLKAEGHVLQKRLEERLSDPQIENWAHDLYTDDVYLEDRRPLIPFTNYFAAYPAATQQQSPAKRAAMISFAAFEYKCLLEKNRLLPETINDRPVCMESYRWLFNACRIPGRTADIAKKWQSQDYLIAMRNGHFFKIPLRVRGECASIAQLSSAFQRVIENADLDASWLGVLTTDTRASWHQNRAALESISEENRDTLESIESADFVVCLDNATPATTEEGDHQIWHGDGANRWNDKPLQFIVCDNGLSGFVGEHSMTDGMTTRRLNEHIVRVLMETDMRKYQLDRTGTSASFLPSLISFGVNSDIKLQVERLRVQFDNLTQGLRITMVNCLSYGTEFMAEQKCNPNAFVNMVLQVAFYRLYGGPMATYEPVSTGNFNKGRLDICRVVTDEVQSFCSMMTDQNTDRVKGCTLFKRAIQSHLKLVTAAGRGEGIDMHFLGLRRMIKEGERIPALFADPAFRRSSHFTVCTTTLAHSMETIGFYPVVDDGWSVSFILRDSR</sequence>
<dbReference type="InterPro" id="IPR049900">
    <property type="entry name" value="PKS_mFAS_DH"/>
</dbReference>
<dbReference type="Gene3D" id="3.30.559.10">
    <property type="entry name" value="Chloramphenicol acetyltransferase-like domain"/>
    <property type="match status" value="1"/>
</dbReference>
<keyword evidence="2" id="KW-0596">Phosphopantetheine</keyword>
<keyword evidence="5" id="KW-0521">NADP</keyword>
<comment type="similarity">
    <text evidence="1">Belongs to the carnitine/choline acetyltransferase family.</text>
</comment>
<dbReference type="InterPro" id="IPR020843">
    <property type="entry name" value="ER"/>
</dbReference>
<dbReference type="SUPFAM" id="SSF47336">
    <property type="entry name" value="ACP-like"/>
    <property type="match status" value="1"/>
</dbReference>
<evidence type="ECO:0000256" key="9">
    <source>
        <dbReference type="PROSITE-ProRule" id="PRU01363"/>
    </source>
</evidence>
<feature type="domain" description="Ketosynthase family 3 (KS3)" evidence="11">
    <location>
        <begin position="4"/>
        <end position="431"/>
    </location>
</feature>
<reference evidence="13 14" key="1">
    <citation type="submission" date="2019-04" db="EMBL/GenBank/DDBJ databases">
        <authorList>
            <consortium name="DOE Joint Genome Institute"/>
            <person name="Mondo S."/>
            <person name="Kjaerbolling I."/>
            <person name="Vesth T."/>
            <person name="Frisvad J.C."/>
            <person name="Nybo J.L."/>
            <person name="Theobald S."/>
            <person name="Kildgaard S."/>
            <person name="Isbrandt T."/>
            <person name="Kuo A."/>
            <person name="Sato A."/>
            <person name="Lyhne E.K."/>
            <person name="Kogle M.E."/>
            <person name="Wiebenga A."/>
            <person name="Kun R.S."/>
            <person name="Lubbers R.J."/>
            <person name="Makela M.R."/>
            <person name="Barry K."/>
            <person name="Chovatia M."/>
            <person name="Clum A."/>
            <person name="Daum C."/>
            <person name="Haridas S."/>
            <person name="He G."/>
            <person name="LaButti K."/>
            <person name="Lipzen A."/>
            <person name="Riley R."/>
            <person name="Salamov A."/>
            <person name="Simmons B.A."/>
            <person name="Magnuson J.K."/>
            <person name="Henrissat B."/>
            <person name="Mortensen U.H."/>
            <person name="Larsen T.O."/>
            <person name="Devries R.P."/>
            <person name="Grigoriev I.V."/>
            <person name="Machida M."/>
            <person name="Baker S.E."/>
            <person name="Andersen M.R."/>
            <person name="Cantor M.N."/>
            <person name="Hua S.X."/>
        </authorList>
    </citation>
    <scope>NUCLEOTIDE SEQUENCE [LARGE SCALE GENOMIC DNA]</scope>
    <source>
        <strain evidence="13 14">CBS 117616</strain>
    </source>
</reference>
<dbReference type="PROSITE" id="PS00012">
    <property type="entry name" value="PHOSPHOPANTETHEINE"/>
    <property type="match status" value="1"/>
</dbReference>
<evidence type="ECO:0000256" key="1">
    <source>
        <dbReference type="ARBA" id="ARBA00005232"/>
    </source>
</evidence>
<dbReference type="InterPro" id="IPR013968">
    <property type="entry name" value="PKS_KR"/>
</dbReference>
<dbReference type="InterPro" id="IPR016036">
    <property type="entry name" value="Malonyl_transacylase_ACP-bd"/>
</dbReference>
<dbReference type="InterPro" id="IPR013217">
    <property type="entry name" value="Methyltransf_12"/>
</dbReference>
<dbReference type="Pfam" id="PF08240">
    <property type="entry name" value="ADH_N"/>
    <property type="match status" value="1"/>
</dbReference>
<dbReference type="SUPFAM" id="SSF52151">
    <property type="entry name" value="FabD/lysophospholipase-like"/>
    <property type="match status" value="1"/>
</dbReference>
<dbReference type="PANTHER" id="PTHR43775:SF22">
    <property type="entry name" value="SYNTHASE, PUTATIVE (JCVI)-RELATED"/>
    <property type="match status" value="1"/>
</dbReference>
<dbReference type="SMART" id="SM00825">
    <property type="entry name" value="PKS_KS"/>
    <property type="match status" value="1"/>
</dbReference>
<dbReference type="SUPFAM" id="SSF53901">
    <property type="entry name" value="Thiolase-like"/>
    <property type="match status" value="1"/>
</dbReference>
<evidence type="ECO:0000259" key="11">
    <source>
        <dbReference type="PROSITE" id="PS52004"/>
    </source>
</evidence>
<organism evidence="13 14">
    <name type="scientific">Aspergillus pseudocaelatus</name>
    <dbReference type="NCBI Taxonomy" id="1825620"/>
    <lineage>
        <taxon>Eukaryota</taxon>
        <taxon>Fungi</taxon>
        <taxon>Dikarya</taxon>
        <taxon>Ascomycota</taxon>
        <taxon>Pezizomycotina</taxon>
        <taxon>Eurotiomycetes</taxon>
        <taxon>Eurotiomycetidae</taxon>
        <taxon>Eurotiales</taxon>
        <taxon>Aspergillaceae</taxon>
        <taxon>Aspergillus</taxon>
        <taxon>Aspergillus subgen. Circumdati</taxon>
    </lineage>
</organism>
<dbReference type="PROSITE" id="PS00440">
    <property type="entry name" value="ACYLTRANSF_C_2"/>
    <property type="match status" value="1"/>
</dbReference>
<feature type="region of interest" description="C-terminal hotdog fold" evidence="9">
    <location>
        <begin position="1102"/>
        <end position="1249"/>
    </location>
</feature>
<dbReference type="PROSITE" id="PS52019">
    <property type="entry name" value="PKS_MFAS_DH"/>
    <property type="match status" value="1"/>
</dbReference>
<keyword evidence="14" id="KW-1185">Reference proteome</keyword>
<dbReference type="Pfam" id="PF00550">
    <property type="entry name" value="PP-binding"/>
    <property type="match status" value="1"/>
</dbReference>